<evidence type="ECO:0000256" key="1">
    <source>
        <dbReference type="SAM" id="MobiDB-lite"/>
    </source>
</evidence>
<organism evidence="2 3">
    <name type="scientific">Pleuronectes platessa</name>
    <name type="common">European plaice</name>
    <dbReference type="NCBI Taxonomy" id="8262"/>
    <lineage>
        <taxon>Eukaryota</taxon>
        <taxon>Metazoa</taxon>
        <taxon>Chordata</taxon>
        <taxon>Craniata</taxon>
        <taxon>Vertebrata</taxon>
        <taxon>Euteleostomi</taxon>
        <taxon>Actinopterygii</taxon>
        <taxon>Neopterygii</taxon>
        <taxon>Teleostei</taxon>
        <taxon>Neoteleostei</taxon>
        <taxon>Acanthomorphata</taxon>
        <taxon>Carangaria</taxon>
        <taxon>Pleuronectiformes</taxon>
        <taxon>Pleuronectoidei</taxon>
        <taxon>Pleuronectidae</taxon>
        <taxon>Pleuronectes</taxon>
    </lineage>
</organism>
<dbReference type="Proteomes" id="UP001153269">
    <property type="component" value="Unassembled WGS sequence"/>
</dbReference>
<gene>
    <name evidence="2" type="ORF">PLEPLA_LOCUS2752</name>
</gene>
<name>A0A9N7Y8C5_PLEPL</name>
<dbReference type="AlphaFoldDB" id="A0A9N7Y8C5"/>
<proteinExistence type="predicted"/>
<sequence length="119" mass="12651">MFPYRRSQGHSQRQGPPRPPGPGTPQRQGQPQPPGPGDARDPPARRGQGPHIAKDSHNHLGQARCPQSLVESVLTPKLKLDVCVYVPVQSSGTETSRPSRNQSSSTTSSTTSSTSSSST</sequence>
<protein>
    <submittedName>
        <fullName evidence="2">Uncharacterized protein</fullName>
    </submittedName>
</protein>
<feature type="region of interest" description="Disordered" evidence="1">
    <location>
        <begin position="89"/>
        <end position="119"/>
    </location>
</feature>
<reference evidence="2" key="1">
    <citation type="submission" date="2020-03" db="EMBL/GenBank/DDBJ databases">
        <authorList>
            <person name="Weist P."/>
        </authorList>
    </citation>
    <scope>NUCLEOTIDE SEQUENCE</scope>
</reference>
<feature type="region of interest" description="Disordered" evidence="1">
    <location>
        <begin position="1"/>
        <end position="63"/>
    </location>
</feature>
<dbReference type="EMBL" id="CADEAL010000136">
    <property type="protein sequence ID" value="CAB1415039.1"/>
    <property type="molecule type" value="Genomic_DNA"/>
</dbReference>
<comment type="caution">
    <text evidence="2">The sequence shown here is derived from an EMBL/GenBank/DDBJ whole genome shotgun (WGS) entry which is preliminary data.</text>
</comment>
<accession>A0A9N7Y8C5</accession>
<evidence type="ECO:0000313" key="3">
    <source>
        <dbReference type="Proteomes" id="UP001153269"/>
    </source>
</evidence>
<feature type="compositionally biased region" description="Low complexity" evidence="1">
    <location>
        <begin position="103"/>
        <end position="119"/>
    </location>
</feature>
<evidence type="ECO:0000313" key="2">
    <source>
        <dbReference type="EMBL" id="CAB1415039.1"/>
    </source>
</evidence>
<feature type="compositionally biased region" description="Polar residues" evidence="1">
    <location>
        <begin position="89"/>
        <end position="102"/>
    </location>
</feature>
<keyword evidence="3" id="KW-1185">Reference proteome</keyword>